<dbReference type="EMBL" id="BJLH01000001">
    <property type="protein sequence ID" value="GEA58839.1"/>
    <property type="molecule type" value="Genomic_DNA"/>
</dbReference>
<name>A0A4Y3IH83_9VIBR</name>
<evidence type="ECO:0000313" key="1">
    <source>
        <dbReference type="EMBL" id="GEA58839.1"/>
    </source>
</evidence>
<comment type="caution">
    <text evidence="1">The sequence shown here is derived from an EMBL/GenBank/DDBJ whole genome shotgun (WGS) entry which is preliminary data.</text>
</comment>
<evidence type="ECO:0000313" key="2">
    <source>
        <dbReference type="Proteomes" id="UP000318242"/>
    </source>
</evidence>
<keyword evidence="2" id="KW-1185">Reference proteome</keyword>
<dbReference type="OrthoDB" id="5891045at2"/>
<protein>
    <submittedName>
        <fullName evidence="1">Uncharacterized protein</fullName>
    </submittedName>
</protein>
<dbReference type="Proteomes" id="UP000318242">
    <property type="component" value="Unassembled WGS sequence"/>
</dbReference>
<organism evidence="1 2">
    <name type="scientific">Vibrio comitans NBRC 102076</name>
    <dbReference type="NCBI Taxonomy" id="1219078"/>
    <lineage>
        <taxon>Bacteria</taxon>
        <taxon>Pseudomonadati</taxon>
        <taxon>Pseudomonadota</taxon>
        <taxon>Gammaproteobacteria</taxon>
        <taxon>Vibrionales</taxon>
        <taxon>Vibrionaceae</taxon>
        <taxon>Vibrio</taxon>
    </lineage>
</organism>
<reference evidence="1 2" key="1">
    <citation type="submission" date="2019-06" db="EMBL/GenBank/DDBJ databases">
        <title>Whole genome shotgun sequence of Vibrio comitans NBRC 102076.</title>
        <authorList>
            <person name="Hosoyama A."/>
            <person name="Uohara A."/>
            <person name="Ohji S."/>
            <person name="Ichikawa N."/>
        </authorList>
    </citation>
    <scope>NUCLEOTIDE SEQUENCE [LARGE SCALE GENOMIC DNA]</scope>
    <source>
        <strain evidence="1 2">NBRC 102076</strain>
    </source>
</reference>
<dbReference type="AlphaFoldDB" id="A0A4Y3IH83"/>
<dbReference type="RefSeq" id="WP_141268262.1">
    <property type="nucleotide sequence ID" value="NZ_BJLH01000001.1"/>
</dbReference>
<gene>
    <name evidence="1" type="ORF">VCO01S_00320</name>
</gene>
<proteinExistence type="predicted"/>
<accession>A0A4Y3IH83</accession>
<sequence length="68" mass="8060">MHYMNLQFDENARQLIESVICELENDDGWFKMTTRIAAQVDSVLKEKGYRGTVTWFSDSDLIEHQIEY</sequence>